<evidence type="ECO:0000256" key="1">
    <source>
        <dbReference type="SAM" id="MobiDB-lite"/>
    </source>
</evidence>
<keyword evidence="5" id="KW-1185">Reference proteome</keyword>
<dbReference type="Pfam" id="PF18914">
    <property type="entry name" value="DUF5666"/>
    <property type="match status" value="1"/>
</dbReference>
<dbReference type="EMBL" id="JAALLT010000003">
    <property type="protein sequence ID" value="NGP76974.1"/>
    <property type="molecule type" value="Genomic_DNA"/>
</dbReference>
<dbReference type="RefSeq" id="WP_165141900.1">
    <property type="nucleotide sequence ID" value="NZ_JAALLT010000003.1"/>
</dbReference>
<dbReference type="PROSITE" id="PS51257">
    <property type="entry name" value="PROKAR_LIPOPROTEIN"/>
    <property type="match status" value="1"/>
</dbReference>
<reference evidence="4 5" key="1">
    <citation type="submission" date="2020-02" db="EMBL/GenBank/DDBJ databases">
        <title>Balneolaceae bacterium YR4-1, complete genome.</title>
        <authorList>
            <person name="Li Y."/>
            <person name="Wu S."/>
        </authorList>
    </citation>
    <scope>NUCLEOTIDE SEQUENCE [LARGE SCALE GENOMIC DNA]</scope>
    <source>
        <strain evidence="4 5">YR4-1</strain>
    </source>
</reference>
<keyword evidence="2" id="KW-1133">Transmembrane helix</keyword>
<comment type="caution">
    <text evidence="4">The sequence shown here is derived from an EMBL/GenBank/DDBJ whole genome shotgun (WGS) entry which is preliminary data.</text>
</comment>
<evidence type="ECO:0000256" key="2">
    <source>
        <dbReference type="SAM" id="Phobius"/>
    </source>
</evidence>
<organism evidence="4 5">
    <name type="scientific">Halalkalibaculum roseum</name>
    <dbReference type="NCBI Taxonomy" id="2709311"/>
    <lineage>
        <taxon>Bacteria</taxon>
        <taxon>Pseudomonadati</taxon>
        <taxon>Balneolota</taxon>
        <taxon>Balneolia</taxon>
        <taxon>Balneolales</taxon>
        <taxon>Balneolaceae</taxon>
        <taxon>Halalkalibaculum</taxon>
    </lineage>
</organism>
<proteinExistence type="predicted"/>
<gene>
    <name evidence="4" type="ORF">G3570_10040</name>
</gene>
<name>A0A6M1T0F5_9BACT</name>
<accession>A0A6M1T0F5</accession>
<feature type="domain" description="DUF5666" evidence="3">
    <location>
        <begin position="313"/>
        <end position="383"/>
    </location>
</feature>
<feature type="transmembrane region" description="Helical" evidence="2">
    <location>
        <begin position="12"/>
        <end position="33"/>
    </location>
</feature>
<evidence type="ECO:0000313" key="4">
    <source>
        <dbReference type="EMBL" id="NGP76974.1"/>
    </source>
</evidence>
<sequence length="488" mass="53413">MKKIKSTYNTYSIWALSMGILLFVLSGCSISGVDKQSDEITEEDLQAAGQILGESLSDETSGIMGSLNDALTGISSDGFVRTTAAKSMDDDDDENSGRGRESNFSYSYDPDTGIHTLAFLRSVTKANFSKSVTDTLKYIFSDNNGAFIAFPRVNRERIETIDFKGFREGTVNSPSRNSFFARKDTFLIDGVSQASNILSIDGKHNGEGSFEGTNDEGNPLERDYELEINFLNVEIDKAVVQTNQSLEQGVTGTLTYELIVEKVNNGSSSTKTIRGTIEMNGDGSALLRFERFSKLFRINLDDGDVSDQDDEFEGKVTSVNLENSTFTLSEGRVIRITDETTFENDGDLFSLQAVAETLEAGKLVEAEGDGYKDGDVFVATQVKFEIEEEDDSIEGELNFDAFISSVSLENSTVTLQDERVIKITDDTVFDESGDFMDLESVRNALEEGQTVAADGKGVESEEEGITIVATRIEFELEESDSGDDGATD</sequence>
<feature type="region of interest" description="Disordered" evidence="1">
    <location>
        <begin position="85"/>
        <end position="104"/>
    </location>
</feature>
<keyword evidence="2" id="KW-0812">Transmembrane</keyword>
<keyword evidence="2" id="KW-0472">Membrane</keyword>
<dbReference type="AlphaFoldDB" id="A0A6M1T0F5"/>
<evidence type="ECO:0000259" key="3">
    <source>
        <dbReference type="Pfam" id="PF18914"/>
    </source>
</evidence>
<evidence type="ECO:0000313" key="5">
    <source>
        <dbReference type="Proteomes" id="UP000473278"/>
    </source>
</evidence>
<protein>
    <recommendedName>
        <fullName evidence="3">DUF5666 domain-containing protein</fullName>
    </recommendedName>
</protein>
<dbReference type="Proteomes" id="UP000473278">
    <property type="component" value="Unassembled WGS sequence"/>
</dbReference>
<dbReference type="InterPro" id="IPR043724">
    <property type="entry name" value="DUF5666"/>
</dbReference>